<proteinExistence type="predicted"/>
<dbReference type="Proteomes" id="UP000787625">
    <property type="component" value="Unassembled WGS sequence"/>
</dbReference>
<reference evidence="1" key="1">
    <citation type="journal article" date="2021" name="PeerJ">
        <title>Extensive microbial diversity within the chicken gut microbiome revealed by metagenomics and culture.</title>
        <authorList>
            <person name="Gilroy R."/>
            <person name="Ravi A."/>
            <person name="Getino M."/>
            <person name="Pursley I."/>
            <person name="Horton D.L."/>
            <person name="Alikhan N.F."/>
            <person name="Baker D."/>
            <person name="Gharbi K."/>
            <person name="Hall N."/>
            <person name="Watson M."/>
            <person name="Adriaenssens E.M."/>
            <person name="Foster-Nyarko E."/>
            <person name="Jarju S."/>
            <person name="Secka A."/>
            <person name="Antonio M."/>
            <person name="Oren A."/>
            <person name="Chaudhuri R.R."/>
            <person name="La Ragione R."/>
            <person name="Hildebrand F."/>
            <person name="Pallen M.J."/>
        </authorList>
    </citation>
    <scope>NUCLEOTIDE SEQUENCE</scope>
    <source>
        <strain evidence="1">MalCec1-1739</strain>
    </source>
</reference>
<evidence type="ECO:0000313" key="2">
    <source>
        <dbReference type="Proteomes" id="UP000787625"/>
    </source>
</evidence>
<reference evidence="1" key="2">
    <citation type="submission" date="2021-04" db="EMBL/GenBank/DDBJ databases">
        <authorList>
            <person name="Gilroy R."/>
        </authorList>
    </citation>
    <scope>NUCLEOTIDE SEQUENCE</scope>
    <source>
        <strain evidence="1">MalCec1-1739</strain>
    </source>
</reference>
<dbReference type="PROSITE" id="PS51257">
    <property type="entry name" value="PROKAR_LIPOPROTEIN"/>
    <property type="match status" value="1"/>
</dbReference>
<accession>A0A9D2UGT7</accession>
<dbReference type="AlphaFoldDB" id="A0A9D2UGT7"/>
<organism evidence="1 2">
    <name type="scientific">Candidatus Avibacteroides avistercoris</name>
    <dbReference type="NCBI Taxonomy" id="2840690"/>
    <lineage>
        <taxon>Bacteria</taxon>
        <taxon>Pseudomonadati</taxon>
        <taxon>Bacteroidota</taxon>
        <taxon>Bacteroidia</taxon>
        <taxon>Bacteroidales</taxon>
        <taxon>Bacteroidaceae</taxon>
        <taxon>Bacteroidaceae incertae sedis</taxon>
        <taxon>Candidatus Avibacteroides</taxon>
    </lineage>
</organism>
<evidence type="ECO:0000313" key="1">
    <source>
        <dbReference type="EMBL" id="HJD52159.1"/>
    </source>
</evidence>
<dbReference type="EMBL" id="DWUP01000007">
    <property type="protein sequence ID" value="HJD52159.1"/>
    <property type="molecule type" value="Genomic_DNA"/>
</dbReference>
<sequence length="160" mass="17886">MRFNHLFVTIFVLMSVASCTNDDNEMPMINIENITIKGNGTSTDNLYTGDTLTIDINLQSGKKDLSSFSCKYNDIEDFELSIISIDDNTTVYEGNDIATSPNQDCTITFRDGTFSTDITIQTVLWSATEQSPQLNLYLFSEKETAHKDIDLHVVGLPPLK</sequence>
<name>A0A9D2UGT7_9BACT</name>
<comment type="caution">
    <text evidence="1">The sequence shown here is derived from an EMBL/GenBank/DDBJ whole genome shotgun (WGS) entry which is preliminary data.</text>
</comment>
<gene>
    <name evidence="1" type="ORF">IAA93_00305</name>
</gene>
<protein>
    <submittedName>
        <fullName evidence="1">DUF5035 family protein</fullName>
    </submittedName>
</protein>